<accession>A6ICS9</accession>
<evidence type="ECO:0000313" key="2">
    <source>
        <dbReference type="Proteomes" id="UP000234681"/>
    </source>
</evidence>
<protein>
    <submittedName>
        <fullName evidence="1">RCG46472</fullName>
    </submittedName>
</protein>
<dbReference type="AlphaFoldDB" id="A6ICS9"/>
<name>A6ICS9_RAT</name>
<organism evidence="1 2">
    <name type="scientific">Rattus norvegicus</name>
    <name type="common">Rat</name>
    <dbReference type="NCBI Taxonomy" id="10116"/>
    <lineage>
        <taxon>Eukaryota</taxon>
        <taxon>Metazoa</taxon>
        <taxon>Chordata</taxon>
        <taxon>Craniata</taxon>
        <taxon>Vertebrata</taxon>
        <taxon>Euteleostomi</taxon>
        <taxon>Mammalia</taxon>
        <taxon>Eutheria</taxon>
        <taxon>Euarchontoglires</taxon>
        <taxon>Glires</taxon>
        <taxon>Rodentia</taxon>
        <taxon>Myomorpha</taxon>
        <taxon>Muroidea</taxon>
        <taxon>Muridae</taxon>
        <taxon>Murinae</taxon>
        <taxon>Rattus</taxon>
    </lineage>
</organism>
<gene>
    <name evidence="1" type="ORF">rCG_46472</name>
</gene>
<feature type="non-terminal residue" evidence="1">
    <location>
        <position position="28"/>
    </location>
</feature>
<reference evidence="1 2" key="1">
    <citation type="submission" date="2005-09" db="EMBL/GenBank/DDBJ databases">
        <authorList>
            <person name="Mural R.J."/>
            <person name="Li P.W."/>
            <person name="Adams M.D."/>
            <person name="Amanatides P.G."/>
            <person name="Baden-Tillson H."/>
            <person name="Barnstead M."/>
            <person name="Chin S.H."/>
            <person name="Dew I."/>
            <person name="Evans C.A."/>
            <person name="Ferriera S."/>
            <person name="Flanigan M."/>
            <person name="Fosler C."/>
            <person name="Glodek A."/>
            <person name="Gu Z."/>
            <person name="Holt R.A."/>
            <person name="Jennings D."/>
            <person name="Kraft C.L."/>
            <person name="Lu F."/>
            <person name="Nguyen T."/>
            <person name="Nusskern D.R."/>
            <person name="Pfannkoch C.M."/>
            <person name="Sitter C."/>
            <person name="Sutton G.G."/>
            <person name="Venter J.C."/>
            <person name="Wang Z."/>
            <person name="Woodage T."/>
            <person name="Zheng X.H."/>
            <person name="Zhong F."/>
        </authorList>
    </citation>
    <scope>NUCLEOTIDE SEQUENCE [LARGE SCALE GENOMIC DNA]</scope>
    <source>
        <strain>BN</strain>
        <strain evidence="2">Sprague-Dawley</strain>
    </source>
</reference>
<dbReference type="EMBL" id="CH473958">
    <property type="protein sequence ID" value="EDM09568.1"/>
    <property type="molecule type" value="Genomic_DNA"/>
</dbReference>
<evidence type="ECO:0000313" key="1">
    <source>
        <dbReference type="EMBL" id="EDM09568.1"/>
    </source>
</evidence>
<proteinExistence type="predicted"/>
<dbReference type="Proteomes" id="UP000234681">
    <property type="component" value="Chromosome 13"/>
</dbReference>
<sequence>MNSGTTKDWWILLNIVQVIDKQILPSVL</sequence>